<dbReference type="EMBL" id="SPMZ01000012">
    <property type="protein sequence ID" value="NMQ18499.1"/>
    <property type="molecule type" value="Genomic_DNA"/>
</dbReference>
<gene>
    <name evidence="1" type="ORF">E4P82_04365</name>
</gene>
<dbReference type="RefSeq" id="WP_169247749.1">
    <property type="nucleotide sequence ID" value="NZ_SPMZ01000012.1"/>
</dbReference>
<dbReference type="SUPFAM" id="SSF103196">
    <property type="entry name" value="Roadblock/LC7 domain"/>
    <property type="match status" value="1"/>
</dbReference>
<organism evidence="1 2">
    <name type="scientific">Candidatus Competibacter phosphatis</name>
    <dbReference type="NCBI Taxonomy" id="221280"/>
    <lineage>
        <taxon>Bacteria</taxon>
        <taxon>Pseudomonadati</taxon>
        <taxon>Pseudomonadota</taxon>
        <taxon>Gammaproteobacteria</taxon>
        <taxon>Candidatus Competibacteraceae</taxon>
        <taxon>Candidatus Competibacter</taxon>
    </lineage>
</organism>
<proteinExistence type="predicted"/>
<sequence>MEYEDTIVVNYTKEQLAQSEAKLAEFMSACIGAYGALISTVDGHEIAYSLKRDLPTHKISTMNSSLLALGESIARESLQQLCQFVILENSDGRVVSLRVNDILMLTCISSKSTNLGMLLSAGRNTADSLAKILP</sequence>
<reference evidence="1 2" key="1">
    <citation type="submission" date="2019-03" db="EMBL/GenBank/DDBJ databases">
        <title>Metabolic reconstructions from genomes of highly enriched 'Candidatus Accumulibacter' and 'Candidatus Competibacter' bioreactor populations.</title>
        <authorList>
            <person name="Annavajhala M.K."/>
            <person name="Welles L."/>
            <person name="Abbas B."/>
            <person name="Sorokin D."/>
            <person name="Park H."/>
            <person name="Van Loosdrecht M."/>
            <person name="Chandran K."/>
        </authorList>
    </citation>
    <scope>NUCLEOTIDE SEQUENCE [LARGE SCALE GENOMIC DNA]</scope>
    <source>
        <strain evidence="1 2">SBR_G</strain>
    </source>
</reference>
<dbReference type="Proteomes" id="UP000760480">
    <property type="component" value="Unassembled WGS sequence"/>
</dbReference>
<name>A0ABX1TIT5_9GAMM</name>
<evidence type="ECO:0000313" key="2">
    <source>
        <dbReference type="Proteomes" id="UP000760480"/>
    </source>
</evidence>
<comment type="caution">
    <text evidence="1">The sequence shown here is derived from an EMBL/GenBank/DDBJ whole genome shotgun (WGS) entry which is preliminary data.</text>
</comment>
<accession>A0ABX1TIT5</accession>
<protein>
    <submittedName>
        <fullName evidence="1">Roadblock/LC7 domain-containing protein</fullName>
    </submittedName>
</protein>
<keyword evidence="2" id="KW-1185">Reference proteome</keyword>
<evidence type="ECO:0000313" key="1">
    <source>
        <dbReference type="EMBL" id="NMQ18499.1"/>
    </source>
</evidence>
<dbReference type="Gene3D" id="3.30.450.30">
    <property type="entry name" value="Dynein light chain 2a, cytoplasmic"/>
    <property type="match status" value="1"/>
</dbReference>